<dbReference type="InterPro" id="IPR035490">
    <property type="entry name" value="GlmS/FrlB_SIS"/>
</dbReference>
<dbReference type="InterPro" id="IPR046348">
    <property type="entry name" value="SIS_dom_sf"/>
</dbReference>
<name>A0A430RER9_THESC</name>
<accession>A0A430RER9</accession>
<dbReference type="Proteomes" id="UP000286734">
    <property type="component" value="Unassembled WGS sequence"/>
</dbReference>
<dbReference type="SUPFAM" id="SSF53697">
    <property type="entry name" value="SIS domain"/>
    <property type="match status" value="1"/>
</dbReference>
<dbReference type="GO" id="GO:0097367">
    <property type="term" value="F:carbohydrate derivative binding"/>
    <property type="evidence" value="ECO:0007669"/>
    <property type="project" value="InterPro"/>
</dbReference>
<dbReference type="CDD" id="cd05009">
    <property type="entry name" value="SIS_GlmS_GlmD_2"/>
    <property type="match status" value="1"/>
</dbReference>
<dbReference type="AlphaFoldDB" id="A0A430RER9"/>
<dbReference type="PROSITE" id="PS51464">
    <property type="entry name" value="SIS"/>
    <property type="match status" value="1"/>
</dbReference>
<proteinExistence type="predicted"/>
<evidence type="ECO:0000259" key="1">
    <source>
        <dbReference type="PROSITE" id="PS51464"/>
    </source>
</evidence>
<dbReference type="InterPro" id="IPR001347">
    <property type="entry name" value="SIS_dom"/>
</dbReference>
<reference evidence="2 3" key="1">
    <citation type="journal article" date="2019" name="Extremophiles">
        <title>Biogeography of thermophiles and predominance of Thermus scotoductus in domestic water heaters.</title>
        <authorList>
            <person name="Wilpiszeski R.L."/>
            <person name="Zhang Z."/>
            <person name="House C.H."/>
        </authorList>
    </citation>
    <scope>NUCLEOTIDE SEQUENCE [LARGE SCALE GENOMIC DNA]</scope>
    <source>
        <strain evidence="2 3">34_S34</strain>
    </source>
</reference>
<dbReference type="PANTHER" id="PTHR10937:SF4">
    <property type="entry name" value="GLUCOSAMINE-6-PHOSPHATE DEAMINASE"/>
    <property type="match status" value="1"/>
</dbReference>
<organism evidence="2 3">
    <name type="scientific">Thermus scotoductus</name>
    <dbReference type="NCBI Taxonomy" id="37636"/>
    <lineage>
        <taxon>Bacteria</taxon>
        <taxon>Thermotogati</taxon>
        <taxon>Deinococcota</taxon>
        <taxon>Deinococci</taxon>
        <taxon>Thermales</taxon>
        <taxon>Thermaceae</taxon>
        <taxon>Thermus</taxon>
    </lineage>
</organism>
<gene>
    <name evidence="2" type="ORF">CSW47_04175</name>
</gene>
<evidence type="ECO:0000313" key="2">
    <source>
        <dbReference type="EMBL" id="RTH05971.1"/>
    </source>
</evidence>
<dbReference type="PANTHER" id="PTHR10937">
    <property type="entry name" value="GLUCOSAMINE--FRUCTOSE-6-PHOSPHATE AMINOTRANSFERASE, ISOMERIZING"/>
    <property type="match status" value="1"/>
</dbReference>
<protein>
    <recommendedName>
        <fullName evidence="1">SIS domain-containing protein</fullName>
    </recommendedName>
</protein>
<feature type="domain" description="SIS" evidence="1">
    <location>
        <begin position="170"/>
        <end position="287"/>
    </location>
</feature>
<comment type="caution">
    <text evidence="2">The sequence shown here is derived from an EMBL/GenBank/DDBJ whole genome shotgun (WGS) entry which is preliminary data.</text>
</comment>
<evidence type="ECO:0000313" key="3">
    <source>
        <dbReference type="Proteomes" id="UP000286734"/>
    </source>
</evidence>
<dbReference type="EMBL" id="PELP01000092">
    <property type="protein sequence ID" value="RTH05971.1"/>
    <property type="molecule type" value="Genomic_DNA"/>
</dbReference>
<dbReference type="Gene3D" id="3.40.50.10490">
    <property type="entry name" value="Glucose-6-phosphate isomerase like protein, domain 1"/>
    <property type="match status" value="2"/>
</dbReference>
<sequence>MGMLEEILSSGQGWQQALELAAQERLPSGATLFLGSGSSYFLAQVAAILARKRGQRALALPSGEVMLDPKAAGSWDWVVGFSRSGRTSELIGAVEALGLPAWLLTTTQEGPKRELFQRVVLLDRAAEEAIVQTRSFSSALVYLLKVLGVDGALDHLPERLSQGMGAIQEAVEGFPRGERYFLLGVGPAWGVAQEAALKLTETALVEAQAFHSLEFRHGPKSRVDEGAVVFLLKSHLLEKPLAEELAGLGARVLELPGSEADLPLSLVHLQLFAHRLARERGLDPDRPRHLTYAVQL</sequence>
<dbReference type="GO" id="GO:1901135">
    <property type="term" value="P:carbohydrate derivative metabolic process"/>
    <property type="evidence" value="ECO:0007669"/>
    <property type="project" value="InterPro"/>
</dbReference>